<protein>
    <submittedName>
        <fullName evidence="5">E3 ubiquitin-protein ligase Mdm2</fullName>
    </submittedName>
</protein>
<keyword evidence="2" id="KW-0863">Zinc-finger</keyword>
<dbReference type="AlphaFoldDB" id="A0A226DXA4"/>
<dbReference type="GO" id="GO:0061630">
    <property type="term" value="F:ubiquitin protein ligase activity"/>
    <property type="evidence" value="ECO:0007669"/>
    <property type="project" value="TreeGrafter"/>
</dbReference>
<feature type="region of interest" description="Disordered" evidence="4">
    <location>
        <begin position="389"/>
        <end position="472"/>
    </location>
</feature>
<dbReference type="GO" id="GO:0016567">
    <property type="term" value="P:protein ubiquitination"/>
    <property type="evidence" value="ECO:0007669"/>
    <property type="project" value="TreeGrafter"/>
</dbReference>
<feature type="compositionally biased region" description="Polar residues" evidence="4">
    <location>
        <begin position="678"/>
        <end position="690"/>
    </location>
</feature>
<organism evidence="5 6">
    <name type="scientific">Folsomia candida</name>
    <name type="common">Springtail</name>
    <dbReference type="NCBI Taxonomy" id="158441"/>
    <lineage>
        <taxon>Eukaryota</taxon>
        <taxon>Metazoa</taxon>
        <taxon>Ecdysozoa</taxon>
        <taxon>Arthropoda</taxon>
        <taxon>Hexapoda</taxon>
        <taxon>Collembola</taxon>
        <taxon>Entomobryomorpha</taxon>
        <taxon>Isotomoidea</taxon>
        <taxon>Isotomidae</taxon>
        <taxon>Proisotominae</taxon>
        <taxon>Folsomia</taxon>
    </lineage>
</organism>
<dbReference type="Proteomes" id="UP000198287">
    <property type="component" value="Unassembled WGS sequence"/>
</dbReference>
<sequence>MSVKLEVVQDCIPLVYLGKGIVMSDKKKLESSTDDDHGVAKTIGCNEDEEVSKVGEISKDKFLDKLGLVAISKQEKEAIPSTSTCAVIDFIVPNFNRSIVNNDVQQQPPFKRTRYNELLLMSDDNDDDDDFATFECPVIPGQNNRIDEMEKFFRKRFTDIAMRETAVEERNSSHPSCSSNPDNVVEADKTTGLDNLPPIKEPSPHQQQEQHESDEMSLSPQESFSFNNLQAIRASTAVAVPSSDLVKPVYIFGGKEYVALADFPHLRCSENQHHSSTTPTASIQHHFSIRPAVSHEDYASFRIPARRNPHPDIISRRPISPDYNIHHPLPTAADRSRSPSSMASSVIASALASLNSIARNNSEPWTLPRADTPDHRQVSRARRLIELEDTELLGSPPHHRNNNNNNNSDGAVEDDAVAADATEEEFSELEVASDSDLPENPIENFDSTTDSPTVDVQTAAATQDEDDVESESGVHVFGRNGFYIRTTDSDGNDSSNNDTTIETNSKFHSSKLTPKKHPCAQCDASVLSIFIYCLRCFRIRRNWLPKRPRARRLKKRKQQMNRRIDVDSLMMTTTSSTTRRGDPCLGQVQSPRIILDRVDDPHHHRFLPSDRNIDLNTAFLVSEDNPGLDRLHPITPPGSITICELLTPPSSEAMGEDERSELKCILGLDLDQPHTSESHPTSSGVDQQGSKPDKKTCSSIDSSDTCYICFTRRKNSAFVHNKIAHFCCCYTCGDKILKRDGKCPICRERVLRLVKVLDV</sequence>
<dbReference type="PANTHER" id="PTHR46858:SF5">
    <property type="entry name" value="E3 UBIQUITIN-PROTEIN LIGASE APD1-RELATED"/>
    <property type="match status" value="1"/>
</dbReference>
<feature type="compositionally biased region" description="Polar residues" evidence="4">
    <location>
        <begin position="445"/>
        <end position="461"/>
    </location>
</feature>
<dbReference type="STRING" id="158441.A0A226DXA4"/>
<accession>A0A226DXA4</accession>
<gene>
    <name evidence="5" type="ORF">Fcan01_14993</name>
</gene>
<comment type="caution">
    <text evidence="5">The sequence shown here is derived from an EMBL/GenBank/DDBJ whole genome shotgun (WGS) entry which is preliminary data.</text>
</comment>
<dbReference type="PANTHER" id="PTHR46858">
    <property type="entry name" value="OS05G0521000 PROTEIN"/>
    <property type="match status" value="1"/>
</dbReference>
<feature type="compositionally biased region" description="Polar residues" evidence="4">
    <location>
        <begin position="173"/>
        <end position="182"/>
    </location>
</feature>
<dbReference type="Gene3D" id="3.30.40.10">
    <property type="entry name" value="Zinc/RING finger domain, C3HC4 (zinc finger)"/>
    <property type="match status" value="1"/>
</dbReference>
<dbReference type="EMBL" id="LNIX01000009">
    <property type="protein sequence ID" value="OXA50102.1"/>
    <property type="molecule type" value="Genomic_DNA"/>
</dbReference>
<dbReference type="OrthoDB" id="24526at2759"/>
<evidence type="ECO:0000313" key="6">
    <source>
        <dbReference type="Proteomes" id="UP000198287"/>
    </source>
</evidence>
<feature type="region of interest" description="Disordered" evidence="4">
    <location>
        <begin position="302"/>
        <end position="341"/>
    </location>
</feature>
<feature type="region of interest" description="Disordered" evidence="4">
    <location>
        <begin position="166"/>
        <end position="221"/>
    </location>
</feature>
<keyword evidence="6" id="KW-1185">Reference proteome</keyword>
<feature type="region of interest" description="Disordered" evidence="4">
    <location>
        <begin position="673"/>
        <end position="701"/>
    </location>
</feature>
<dbReference type="InterPro" id="IPR013083">
    <property type="entry name" value="Znf_RING/FYVE/PHD"/>
</dbReference>
<keyword evidence="1" id="KW-0479">Metal-binding</keyword>
<proteinExistence type="predicted"/>
<dbReference type="Pfam" id="PF13920">
    <property type="entry name" value="zf-C3HC4_3"/>
    <property type="match status" value="1"/>
</dbReference>
<evidence type="ECO:0000313" key="5">
    <source>
        <dbReference type="EMBL" id="OXA50102.1"/>
    </source>
</evidence>
<feature type="compositionally biased region" description="Acidic residues" evidence="4">
    <location>
        <begin position="411"/>
        <end position="437"/>
    </location>
</feature>
<evidence type="ECO:0000256" key="3">
    <source>
        <dbReference type="ARBA" id="ARBA00022833"/>
    </source>
</evidence>
<evidence type="ECO:0000256" key="2">
    <source>
        <dbReference type="ARBA" id="ARBA00022771"/>
    </source>
</evidence>
<dbReference type="GO" id="GO:0008270">
    <property type="term" value="F:zinc ion binding"/>
    <property type="evidence" value="ECO:0007669"/>
    <property type="project" value="UniProtKB-KW"/>
</dbReference>
<keyword evidence="3" id="KW-0862">Zinc</keyword>
<evidence type="ECO:0000256" key="1">
    <source>
        <dbReference type="ARBA" id="ARBA00022723"/>
    </source>
</evidence>
<dbReference type="GO" id="GO:0010468">
    <property type="term" value="P:regulation of gene expression"/>
    <property type="evidence" value="ECO:0007669"/>
    <property type="project" value="TreeGrafter"/>
</dbReference>
<dbReference type="GO" id="GO:0043066">
    <property type="term" value="P:negative regulation of apoptotic process"/>
    <property type="evidence" value="ECO:0007669"/>
    <property type="project" value="TreeGrafter"/>
</dbReference>
<reference evidence="5 6" key="1">
    <citation type="submission" date="2015-12" db="EMBL/GenBank/DDBJ databases">
        <title>The genome of Folsomia candida.</title>
        <authorList>
            <person name="Faddeeva A."/>
            <person name="Derks M.F."/>
            <person name="Anvar Y."/>
            <person name="Smit S."/>
            <person name="Van Straalen N."/>
            <person name="Roelofs D."/>
        </authorList>
    </citation>
    <scope>NUCLEOTIDE SEQUENCE [LARGE SCALE GENOMIC DNA]</scope>
    <source>
        <strain evidence="5 6">VU population</strain>
        <tissue evidence="5">Whole body</tissue>
    </source>
</reference>
<evidence type="ECO:0000256" key="4">
    <source>
        <dbReference type="SAM" id="MobiDB-lite"/>
    </source>
</evidence>
<name>A0A226DXA4_FOLCA</name>